<name>A0ABX2CCW6_9BRAD</name>
<feature type="compositionally biased region" description="Gly residues" evidence="1">
    <location>
        <begin position="68"/>
        <end position="84"/>
    </location>
</feature>
<keyword evidence="4" id="KW-1185">Reference proteome</keyword>
<dbReference type="Proteomes" id="UP000886476">
    <property type="component" value="Unassembled WGS sequence"/>
</dbReference>
<sequence>MPSALIIAVAICLAAGACYVLLVVVDWKGRGRGADTTGADAGGSWPWESGAPSSWFNNTATDAMGNPIDGGGSDGGGGDGGGGD</sequence>
<feature type="compositionally biased region" description="Polar residues" evidence="1">
    <location>
        <begin position="51"/>
        <end position="61"/>
    </location>
</feature>
<evidence type="ECO:0000313" key="4">
    <source>
        <dbReference type="Proteomes" id="UP000886476"/>
    </source>
</evidence>
<evidence type="ECO:0000313" key="3">
    <source>
        <dbReference type="EMBL" id="NPU66064.1"/>
    </source>
</evidence>
<proteinExistence type="predicted"/>
<dbReference type="EMBL" id="JABFDN010000003">
    <property type="protein sequence ID" value="NPU66064.1"/>
    <property type="molecule type" value="Genomic_DNA"/>
</dbReference>
<evidence type="ECO:0000256" key="2">
    <source>
        <dbReference type="SAM" id="Phobius"/>
    </source>
</evidence>
<reference evidence="3" key="1">
    <citation type="submission" date="2020-05" db="EMBL/GenBank/DDBJ databases">
        <title>Nod-independent and nitrogen-fixing Bradyrhizobium aeschynomene sp. nov. isolated from nodules of Aeschynomene indica.</title>
        <authorList>
            <person name="Zhang Z."/>
        </authorList>
    </citation>
    <scope>NUCLEOTIDE SEQUENCE</scope>
    <source>
        <strain evidence="3">83012</strain>
    </source>
</reference>
<organism evidence="3 4">
    <name type="scientific">Bradyrhizobium aeschynomenes</name>
    <dbReference type="NCBI Taxonomy" id="2734909"/>
    <lineage>
        <taxon>Bacteria</taxon>
        <taxon>Pseudomonadati</taxon>
        <taxon>Pseudomonadota</taxon>
        <taxon>Alphaproteobacteria</taxon>
        <taxon>Hyphomicrobiales</taxon>
        <taxon>Nitrobacteraceae</taxon>
        <taxon>Bradyrhizobium</taxon>
    </lineage>
</organism>
<feature type="transmembrane region" description="Helical" evidence="2">
    <location>
        <begin position="6"/>
        <end position="25"/>
    </location>
</feature>
<gene>
    <name evidence="3" type="ORF">HL667_13760</name>
</gene>
<keyword evidence="2" id="KW-0812">Transmembrane</keyword>
<evidence type="ECO:0000256" key="1">
    <source>
        <dbReference type="SAM" id="MobiDB-lite"/>
    </source>
</evidence>
<keyword evidence="2" id="KW-1133">Transmembrane helix</keyword>
<feature type="compositionally biased region" description="Low complexity" evidence="1">
    <location>
        <begin position="34"/>
        <end position="43"/>
    </location>
</feature>
<protein>
    <submittedName>
        <fullName evidence="3">Uncharacterized protein</fullName>
    </submittedName>
</protein>
<comment type="caution">
    <text evidence="3">The sequence shown here is derived from an EMBL/GenBank/DDBJ whole genome shotgun (WGS) entry which is preliminary data.</text>
</comment>
<keyword evidence="2" id="KW-0472">Membrane</keyword>
<accession>A0ABX2CCW6</accession>
<feature type="region of interest" description="Disordered" evidence="1">
    <location>
        <begin position="33"/>
        <end position="84"/>
    </location>
</feature>
<dbReference type="RefSeq" id="WP_172111110.1">
    <property type="nucleotide sequence ID" value="NZ_JABFDM010000001.1"/>
</dbReference>